<name>A0ABU6IZJ2_9ACTN</name>
<protein>
    <submittedName>
        <fullName evidence="1">CDP-alcohol phosphatidyltransferase</fullName>
    </submittedName>
</protein>
<accession>A0ABU6IZJ2</accession>
<reference evidence="1 2" key="1">
    <citation type="submission" date="2024-01" db="EMBL/GenBank/DDBJ databases">
        <title>novel species in genus Adlercreutzia.</title>
        <authorList>
            <person name="Liu X."/>
        </authorList>
    </citation>
    <scope>NUCLEOTIDE SEQUENCE [LARGE SCALE GENOMIC DNA]</scope>
    <source>
        <strain evidence="1 2">R22</strain>
    </source>
</reference>
<dbReference type="RefSeq" id="WP_326440178.1">
    <property type="nucleotide sequence ID" value="NZ_JAYMFH010000009.1"/>
</dbReference>
<sequence length="105" mass="12040">MGKKDVEALEITIDELPTYLHTNHSIYMEVADGLYYLTDVNDRYWRAQDTNRFNEKGHYVDASPLVPTIAEFLDLPFHEGKSVNDLFAEATFYASGDGKDMPENF</sequence>
<proteinExistence type="predicted"/>
<gene>
    <name evidence="1" type="ORF">VJ920_07720</name>
</gene>
<comment type="caution">
    <text evidence="1">The sequence shown here is derived from an EMBL/GenBank/DDBJ whole genome shotgun (WGS) entry which is preliminary data.</text>
</comment>
<evidence type="ECO:0000313" key="1">
    <source>
        <dbReference type="EMBL" id="MEC4295195.1"/>
    </source>
</evidence>
<dbReference type="Proteomes" id="UP001343724">
    <property type="component" value="Unassembled WGS sequence"/>
</dbReference>
<dbReference type="EMBL" id="JAYMFH010000009">
    <property type="protein sequence ID" value="MEC4295195.1"/>
    <property type="molecule type" value="Genomic_DNA"/>
</dbReference>
<evidence type="ECO:0000313" key="2">
    <source>
        <dbReference type="Proteomes" id="UP001343724"/>
    </source>
</evidence>
<organism evidence="1 2">
    <name type="scientific">Adlercreutzia shanghongiae</name>
    <dbReference type="NCBI Taxonomy" id="3111773"/>
    <lineage>
        <taxon>Bacteria</taxon>
        <taxon>Bacillati</taxon>
        <taxon>Actinomycetota</taxon>
        <taxon>Coriobacteriia</taxon>
        <taxon>Eggerthellales</taxon>
        <taxon>Eggerthellaceae</taxon>
        <taxon>Adlercreutzia</taxon>
    </lineage>
</organism>
<keyword evidence="2" id="KW-1185">Reference proteome</keyword>